<dbReference type="Proteomes" id="UP000651517">
    <property type="component" value="Unassembled WGS sequence"/>
</dbReference>
<evidence type="ECO:0000256" key="2">
    <source>
        <dbReference type="SAM" id="Phobius"/>
    </source>
</evidence>
<feature type="compositionally biased region" description="Low complexity" evidence="1">
    <location>
        <begin position="1"/>
        <end position="67"/>
    </location>
</feature>
<evidence type="ECO:0000313" key="3">
    <source>
        <dbReference type="EMBL" id="MBD8020740.1"/>
    </source>
</evidence>
<keyword evidence="2" id="KW-0812">Transmembrane</keyword>
<protein>
    <submittedName>
        <fullName evidence="3">DUF4097 family beta strand repeat protein</fullName>
    </submittedName>
</protein>
<proteinExistence type="predicted"/>
<dbReference type="RefSeq" id="WP_191726186.1">
    <property type="nucleotide sequence ID" value="NZ_JACSPY010000006.1"/>
</dbReference>
<feature type="region of interest" description="Disordered" evidence="1">
    <location>
        <begin position="385"/>
        <end position="428"/>
    </location>
</feature>
<keyword evidence="4" id="KW-1185">Reference proteome</keyword>
<reference evidence="3 4" key="1">
    <citation type="submission" date="2020-08" db="EMBL/GenBank/DDBJ databases">
        <title>A Genomic Blueprint of the Chicken Gut Microbiome.</title>
        <authorList>
            <person name="Gilroy R."/>
            <person name="Ravi A."/>
            <person name="Getino M."/>
            <person name="Pursley I."/>
            <person name="Horton D.L."/>
            <person name="Alikhan N.-F."/>
            <person name="Baker D."/>
            <person name="Gharbi K."/>
            <person name="Hall N."/>
            <person name="Watson M."/>
            <person name="Adriaenssens E.M."/>
            <person name="Foster-Nyarko E."/>
            <person name="Jarju S."/>
            <person name="Secka A."/>
            <person name="Antonio M."/>
            <person name="Oren A."/>
            <person name="Chaudhuri R."/>
            <person name="La Ragione R.M."/>
            <person name="Hildebrand F."/>
            <person name="Pallen M.J."/>
        </authorList>
    </citation>
    <scope>NUCLEOTIDE SEQUENCE [LARGE SCALE GENOMIC DNA]</scope>
    <source>
        <strain evidence="3 4">Re57</strain>
    </source>
</reference>
<keyword evidence="2" id="KW-0472">Membrane</keyword>
<dbReference type="SUPFAM" id="SSF81995">
    <property type="entry name" value="beta-sandwich domain of Sec23/24"/>
    <property type="match status" value="1"/>
</dbReference>
<name>A0ABR8WUI4_9MICO</name>
<feature type="region of interest" description="Disordered" evidence="1">
    <location>
        <begin position="1"/>
        <end position="85"/>
    </location>
</feature>
<evidence type="ECO:0000256" key="1">
    <source>
        <dbReference type="SAM" id="MobiDB-lite"/>
    </source>
</evidence>
<gene>
    <name evidence="3" type="ORF">H9634_08090</name>
</gene>
<organism evidence="3 4">
    <name type="scientific">Brevibacterium gallinarum</name>
    <dbReference type="NCBI Taxonomy" id="2762220"/>
    <lineage>
        <taxon>Bacteria</taxon>
        <taxon>Bacillati</taxon>
        <taxon>Actinomycetota</taxon>
        <taxon>Actinomycetes</taxon>
        <taxon>Micrococcales</taxon>
        <taxon>Brevibacteriaceae</taxon>
        <taxon>Brevibacterium</taxon>
    </lineage>
</organism>
<sequence>MSFPQNPHHNSNQNPHQSSNQPGGPHAQPGPQQPYQQPGPHQMGPQQAGPHQAGPQQTGPYQPGQPGARQVRSNPETAFRPERVTSGTRTGIRAVIAIVAALAVLLPLSVGGTMFAQALQIRHYETSESFTPSAAGLVVDVPTGVVDISTTVATEAKVDLEYNGTKRHPGLTIEEDADGRTVLSVSRVAGGTFGPAGDLRVDVEVPEEVAAQMQLEARSQVSAVYIAGRFDQVRAFSDLGAIETENLTTRELTVETKTGAVDLSGRHEIVNATAELGVINGEGLTVTDQLTALTDAGSIDIALSTEGVPANGIDLATSFGSIDLHVPRLADVAGVEADGYMVNTAGNGTASVSIDTIRDDHGKKVVPISIRSTSGAISVDYLRRSTSGDLSDRGDADGQDPDDQDPDDQDIDNQNPGEQDPGSTGGGS</sequence>
<feature type="transmembrane region" description="Helical" evidence="2">
    <location>
        <begin position="94"/>
        <end position="116"/>
    </location>
</feature>
<feature type="compositionally biased region" description="Acidic residues" evidence="1">
    <location>
        <begin position="397"/>
        <end position="411"/>
    </location>
</feature>
<dbReference type="EMBL" id="JACSPY010000006">
    <property type="protein sequence ID" value="MBD8020740.1"/>
    <property type="molecule type" value="Genomic_DNA"/>
</dbReference>
<accession>A0ABR8WUI4</accession>
<keyword evidence="2" id="KW-1133">Transmembrane helix</keyword>
<evidence type="ECO:0000313" key="4">
    <source>
        <dbReference type="Proteomes" id="UP000651517"/>
    </source>
</evidence>
<comment type="caution">
    <text evidence="3">The sequence shown here is derived from an EMBL/GenBank/DDBJ whole genome shotgun (WGS) entry which is preliminary data.</text>
</comment>